<dbReference type="Proteomes" id="UP000245212">
    <property type="component" value="Unassembled WGS sequence"/>
</dbReference>
<dbReference type="PANTHER" id="PTHR43774">
    <property type="entry name" value="PEPTIDE METHIONINE SULFOXIDE REDUCTASE"/>
    <property type="match status" value="1"/>
</dbReference>
<dbReference type="InterPro" id="IPR002569">
    <property type="entry name" value="Met_Sox_Rdtase_MsrA_dom"/>
</dbReference>
<comment type="function">
    <text evidence="4">Has an important function as a repair enzyme for proteins that have been inactivated by oxidation. Catalyzes the reversible oxidation-reduction of methionine sulfoxide in proteins to methionine.</text>
</comment>
<evidence type="ECO:0000256" key="4">
    <source>
        <dbReference type="HAMAP-Rule" id="MF_01401"/>
    </source>
</evidence>
<dbReference type="Gene3D" id="3.30.1060.10">
    <property type="entry name" value="Peptide methionine sulphoxide reductase MsrA"/>
    <property type="match status" value="1"/>
</dbReference>
<dbReference type="GO" id="GO:0033744">
    <property type="term" value="F:L-methionine:thioredoxin-disulfide S-oxidoreductase activity"/>
    <property type="evidence" value="ECO:0007669"/>
    <property type="project" value="RHEA"/>
</dbReference>
<dbReference type="RefSeq" id="WP_109062529.1">
    <property type="nucleotide sequence ID" value="NZ_QETA01000005.1"/>
</dbReference>
<feature type="domain" description="Peptide methionine sulphoxide reductase MsrA" evidence="5">
    <location>
        <begin position="6"/>
        <end position="159"/>
    </location>
</feature>
<proteinExistence type="inferred from homology"/>
<name>A0A2V1K068_9BURK</name>
<gene>
    <name evidence="4 6" type="primary">msrA</name>
    <name evidence="6" type="ORF">DD235_13065</name>
</gene>
<protein>
    <recommendedName>
        <fullName evidence="4">Peptide methionine sulfoxide reductase MsrA</fullName>
        <shortName evidence="4">Protein-methionine-S-oxide reductase</shortName>
        <ecNumber evidence="4">1.8.4.11</ecNumber>
    </recommendedName>
    <alternativeName>
        <fullName evidence="4">Peptide-methionine (S)-S-oxide reductase</fullName>
        <shortName evidence="4">Peptide Met(O) reductase</shortName>
    </alternativeName>
</protein>
<reference evidence="7" key="1">
    <citation type="submission" date="2018-05" db="EMBL/GenBank/DDBJ databases">
        <authorList>
            <person name="Li Y."/>
        </authorList>
    </citation>
    <scope>NUCLEOTIDE SEQUENCE [LARGE SCALE GENOMIC DNA]</scope>
    <source>
        <strain evidence="7">3d-2-2</strain>
    </source>
</reference>
<comment type="similarity">
    <text evidence="4">Belongs to the MsrA Met sulfoxide reductase family.</text>
</comment>
<keyword evidence="7" id="KW-1185">Reference proteome</keyword>
<comment type="catalytic activity">
    <reaction evidence="2 4">
        <text>L-methionyl-[protein] + [thioredoxin]-disulfide + H2O = L-methionyl-(S)-S-oxide-[protein] + [thioredoxin]-dithiol</text>
        <dbReference type="Rhea" id="RHEA:14217"/>
        <dbReference type="Rhea" id="RHEA-COMP:10698"/>
        <dbReference type="Rhea" id="RHEA-COMP:10700"/>
        <dbReference type="Rhea" id="RHEA-COMP:12313"/>
        <dbReference type="Rhea" id="RHEA-COMP:12315"/>
        <dbReference type="ChEBI" id="CHEBI:15377"/>
        <dbReference type="ChEBI" id="CHEBI:16044"/>
        <dbReference type="ChEBI" id="CHEBI:29950"/>
        <dbReference type="ChEBI" id="CHEBI:44120"/>
        <dbReference type="ChEBI" id="CHEBI:50058"/>
        <dbReference type="EC" id="1.8.4.11"/>
    </reaction>
</comment>
<keyword evidence="1 4" id="KW-0560">Oxidoreductase</keyword>
<dbReference type="HAMAP" id="MF_01401">
    <property type="entry name" value="MsrA"/>
    <property type="match status" value="1"/>
</dbReference>
<evidence type="ECO:0000259" key="5">
    <source>
        <dbReference type="Pfam" id="PF01625"/>
    </source>
</evidence>
<accession>A0A2V1K068</accession>
<organism evidence="6 7">
    <name type="scientific">Corticimicrobacter populi</name>
    <dbReference type="NCBI Taxonomy" id="2175229"/>
    <lineage>
        <taxon>Bacteria</taxon>
        <taxon>Pseudomonadati</taxon>
        <taxon>Pseudomonadota</taxon>
        <taxon>Betaproteobacteria</taxon>
        <taxon>Burkholderiales</taxon>
        <taxon>Alcaligenaceae</taxon>
        <taxon>Corticimicrobacter</taxon>
    </lineage>
</organism>
<dbReference type="NCBIfam" id="TIGR00401">
    <property type="entry name" value="msrA"/>
    <property type="match status" value="1"/>
</dbReference>
<dbReference type="GO" id="GO:0008113">
    <property type="term" value="F:peptide-methionine (S)-S-oxide reductase activity"/>
    <property type="evidence" value="ECO:0007669"/>
    <property type="project" value="UniProtKB-UniRule"/>
</dbReference>
<feature type="active site" evidence="4">
    <location>
        <position position="13"/>
    </location>
</feature>
<evidence type="ECO:0000256" key="2">
    <source>
        <dbReference type="ARBA" id="ARBA00047806"/>
    </source>
</evidence>
<comment type="caution">
    <text evidence="6">The sequence shown here is derived from an EMBL/GenBank/DDBJ whole genome shotgun (WGS) entry which is preliminary data.</text>
</comment>
<dbReference type="InterPro" id="IPR036509">
    <property type="entry name" value="Met_Sox_Rdtase_MsrA_sf"/>
</dbReference>
<dbReference type="PANTHER" id="PTHR43774:SF1">
    <property type="entry name" value="PEPTIDE METHIONINE SULFOXIDE REDUCTASE MSRA 2"/>
    <property type="match status" value="1"/>
</dbReference>
<evidence type="ECO:0000313" key="6">
    <source>
        <dbReference type="EMBL" id="PWF22291.1"/>
    </source>
</evidence>
<dbReference type="EMBL" id="QETA01000005">
    <property type="protein sequence ID" value="PWF22291.1"/>
    <property type="molecule type" value="Genomic_DNA"/>
</dbReference>
<evidence type="ECO:0000313" key="7">
    <source>
        <dbReference type="Proteomes" id="UP000245212"/>
    </source>
</evidence>
<evidence type="ECO:0000256" key="3">
    <source>
        <dbReference type="ARBA" id="ARBA00048782"/>
    </source>
</evidence>
<dbReference type="SUPFAM" id="SSF55068">
    <property type="entry name" value="Peptide methionine sulfoxide reductase"/>
    <property type="match status" value="1"/>
</dbReference>
<evidence type="ECO:0000256" key="1">
    <source>
        <dbReference type="ARBA" id="ARBA00023002"/>
    </source>
</evidence>
<dbReference type="EC" id="1.8.4.11" evidence="4"/>
<dbReference type="AlphaFoldDB" id="A0A2V1K068"/>
<sequence>MSQHDKALFGGGCFWCTEAVFSHVRGVTAVVPGYAGGSTSSPSYQAVCRGEGGHIEVVEIVYDPGLVSYADLLRIFFATHDPTSQDRQGADAGIQYRSVVFYRDEMQHRQVREVIAELEREQVYAKPIVTQVLPAPIFWPAEDYHHNYFAQHPEQGYCNMVIAPKVAAFRKRFSALLDVS</sequence>
<dbReference type="Pfam" id="PF01625">
    <property type="entry name" value="PMSR"/>
    <property type="match status" value="1"/>
</dbReference>
<comment type="catalytic activity">
    <reaction evidence="3 4">
        <text>[thioredoxin]-disulfide + L-methionine + H2O = L-methionine (S)-S-oxide + [thioredoxin]-dithiol</text>
        <dbReference type="Rhea" id="RHEA:19993"/>
        <dbReference type="Rhea" id="RHEA-COMP:10698"/>
        <dbReference type="Rhea" id="RHEA-COMP:10700"/>
        <dbReference type="ChEBI" id="CHEBI:15377"/>
        <dbReference type="ChEBI" id="CHEBI:29950"/>
        <dbReference type="ChEBI" id="CHEBI:50058"/>
        <dbReference type="ChEBI" id="CHEBI:57844"/>
        <dbReference type="ChEBI" id="CHEBI:58772"/>
        <dbReference type="EC" id="1.8.4.11"/>
    </reaction>
</comment>